<proteinExistence type="predicted"/>
<evidence type="ECO:0000313" key="3">
    <source>
        <dbReference type="Proteomes" id="UP000836841"/>
    </source>
</evidence>
<dbReference type="AlphaFoldDB" id="A0AAU9SFS7"/>
<feature type="region of interest" description="Disordered" evidence="1">
    <location>
        <begin position="18"/>
        <end position="79"/>
    </location>
</feature>
<dbReference type="EMBL" id="OU466861">
    <property type="protein sequence ID" value="CAH2065366.1"/>
    <property type="molecule type" value="Genomic_DNA"/>
</dbReference>
<evidence type="ECO:0000313" key="2">
    <source>
        <dbReference type="EMBL" id="CAH2065366.1"/>
    </source>
</evidence>
<organism evidence="2 3">
    <name type="scientific">Thlaspi arvense</name>
    <name type="common">Field penny-cress</name>
    <dbReference type="NCBI Taxonomy" id="13288"/>
    <lineage>
        <taxon>Eukaryota</taxon>
        <taxon>Viridiplantae</taxon>
        <taxon>Streptophyta</taxon>
        <taxon>Embryophyta</taxon>
        <taxon>Tracheophyta</taxon>
        <taxon>Spermatophyta</taxon>
        <taxon>Magnoliopsida</taxon>
        <taxon>eudicotyledons</taxon>
        <taxon>Gunneridae</taxon>
        <taxon>Pentapetalae</taxon>
        <taxon>rosids</taxon>
        <taxon>malvids</taxon>
        <taxon>Brassicales</taxon>
        <taxon>Brassicaceae</taxon>
        <taxon>Thlaspideae</taxon>
        <taxon>Thlaspi</taxon>
    </lineage>
</organism>
<dbReference type="Proteomes" id="UP000836841">
    <property type="component" value="Chromosome 5"/>
</dbReference>
<gene>
    <name evidence="2" type="ORF">TAV2_LOCUS17410</name>
</gene>
<name>A0AAU9SFS7_THLAR</name>
<evidence type="ECO:0000256" key="1">
    <source>
        <dbReference type="SAM" id="MobiDB-lite"/>
    </source>
</evidence>
<sequence length="124" mass="13675">MPFPPFLINKPKLGKLDTVICSPPRLSSPPPSAKPRNQSLMDSSAASDKNNSANRDEEIEDEVDDVGSGSPSHEDKLRVKETLMRENMSISGLKVITIPDPTHILPEPKYARVQNGSYIHLLKT</sequence>
<accession>A0AAU9SFS7</accession>
<keyword evidence="3" id="KW-1185">Reference proteome</keyword>
<feature type="compositionally biased region" description="Low complexity" evidence="1">
    <location>
        <begin position="42"/>
        <end position="53"/>
    </location>
</feature>
<protein>
    <submittedName>
        <fullName evidence="2">Uncharacterized protein</fullName>
    </submittedName>
</protein>
<reference evidence="2 3" key="1">
    <citation type="submission" date="2022-03" db="EMBL/GenBank/DDBJ databases">
        <authorList>
            <person name="Nunn A."/>
            <person name="Chopra R."/>
            <person name="Nunn A."/>
            <person name="Contreras Garrido A."/>
        </authorList>
    </citation>
    <scope>NUCLEOTIDE SEQUENCE [LARGE SCALE GENOMIC DNA]</scope>
</reference>